<sequence length="809" mass="94478">MSDCFDYSSDDTEDDDQYDEEDVNCNEYDDDDFYKSDDQFDGRNQISDYAGEGTNRTDSEEESFNSNVVDSPGGKTKLWKPIVPKDFMPDVDAIYQSLEEAVEMYKLYADKAGFGVRLNTVTRFGDKTIKKRYVVCNKMGKIPNRSTDTLDPEGSGRNKRNSNFKITDCKALIKFERLHMQTNACKIYEFEENHNHPLETKEERRYSKRARRLSYKDKEFIVRSSTSNIGATKAHKLQASLQGGYENIGPESIDYKNFRRKVGNIIGDKDAQLVVDKMNMRKDEFHNYTFEYKCVDSVLNAMFWADETDKLYYKEFGDVISFDATFRTNKYGMIFVPFTAIDNHKRSINIGAGLLSNESIESYRWLLEAFLKAHVKHPQLVLTDQDPAILQAVEAIFPNSNHRLCMWHIMKKLQAKVSADFLKNTDFRKRFTKLVWNVYIEPEVFESRWKLLMRKFKLQDKRWFKDMYRDRKLWIPAYFKDMPLHGLMKTTSRSESVNSFFNKYSNCGNLLIYFMMNYDTTIGKQRNAQQKLEHDTKNAKHEMTLPSGLLEHAAAVYTKKIFYEVKKEIFKAAWYCSIDSVEKIDGWQVVMITQTDKSKQLKIKCKVELKLPEKEVKCSCNHFIRTGILCRHIFAVLKNNHIEEIPEQYILRRWSRDAISSHLFAMKHVAMEIEDDTFKLLTEAYNNIEYCLDHFKRSKEKLLEFVEKTRTLKRAAIEFASSNQTSSDNDEEEIIRMLGIRSIPDEINIHPPASIRTKGSGTKKRMVSAIEKAVAAAKKKTRMCTGCNQYVNRNWRTCKVRLARESKAA</sequence>
<dbReference type="InterPro" id="IPR018289">
    <property type="entry name" value="MULE_transposase_dom"/>
</dbReference>
<dbReference type="EMBL" id="OX465078">
    <property type="protein sequence ID" value="CAI9271680.1"/>
    <property type="molecule type" value="Genomic_DNA"/>
</dbReference>
<evidence type="ECO:0000256" key="3">
    <source>
        <dbReference type="ARBA" id="ARBA00022833"/>
    </source>
</evidence>
<keyword evidence="8" id="KW-1185">Reference proteome</keyword>
<evidence type="ECO:0000256" key="2">
    <source>
        <dbReference type="ARBA" id="ARBA00022771"/>
    </source>
</evidence>
<dbReference type="PANTHER" id="PTHR47718">
    <property type="entry name" value="OS01G0519700 PROTEIN"/>
    <property type="match status" value="1"/>
</dbReference>
<dbReference type="GO" id="GO:0008270">
    <property type="term" value="F:zinc ion binding"/>
    <property type="evidence" value="ECO:0007669"/>
    <property type="project" value="UniProtKB-KW"/>
</dbReference>
<evidence type="ECO:0000256" key="5">
    <source>
        <dbReference type="SAM" id="MobiDB-lite"/>
    </source>
</evidence>
<dbReference type="AlphaFoldDB" id="A0AA35YAT6"/>
<evidence type="ECO:0000313" key="8">
    <source>
        <dbReference type="Proteomes" id="UP001177003"/>
    </source>
</evidence>
<dbReference type="PANTHER" id="PTHR47718:SF12">
    <property type="entry name" value="PROTEIN FAR1-RELATED SEQUENCE"/>
    <property type="match status" value="1"/>
</dbReference>
<feature type="compositionally biased region" description="Acidic residues" evidence="5">
    <location>
        <begin position="8"/>
        <end position="32"/>
    </location>
</feature>
<reference evidence="7" key="1">
    <citation type="submission" date="2023-04" db="EMBL/GenBank/DDBJ databases">
        <authorList>
            <person name="Vijverberg K."/>
            <person name="Xiong W."/>
            <person name="Schranz E."/>
        </authorList>
    </citation>
    <scope>NUCLEOTIDE SEQUENCE</scope>
</reference>
<evidence type="ECO:0000256" key="4">
    <source>
        <dbReference type="PROSITE-ProRule" id="PRU00325"/>
    </source>
</evidence>
<keyword evidence="3" id="KW-0862">Zinc</keyword>
<organism evidence="7 8">
    <name type="scientific">Lactuca saligna</name>
    <name type="common">Willowleaf lettuce</name>
    <dbReference type="NCBI Taxonomy" id="75948"/>
    <lineage>
        <taxon>Eukaryota</taxon>
        <taxon>Viridiplantae</taxon>
        <taxon>Streptophyta</taxon>
        <taxon>Embryophyta</taxon>
        <taxon>Tracheophyta</taxon>
        <taxon>Spermatophyta</taxon>
        <taxon>Magnoliopsida</taxon>
        <taxon>eudicotyledons</taxon>
        <taxon>Gunneridae</taxon>
        <taxon>Pentapetalae</taxon>
        <taxon>asterids</taxon>
        <taxon>campanulids</taxon>
        <taxon>Asterales</taxon>
        <taxon>Asteraceae</taxon>
        <taxon>Cichorioideae</taxon>
        <taxon>Cichorieae</taxon>
        <taxon>Lactucinae</taxon>
        <taxon>Lactuca</taxon>
    </lineage>
</organism>
<feature type="domain" description="SWIM-type" evidence="6">
    <location>
        <begin position="603"/>
        <end position="641"/>
    </location>
</feature>
<proteinExistence type="predicted"/>
<feature type="region of interest" description="Disordered" evidence="5">
    <location>
        <begin position="1"/>
        <end position="71"/>
    </location>
</feature>
<dbReference type="SMART" id="SM00575">
    <property type="entry name" value="ZnF_PMZ"/>
    <property type="match status" value="1"/>
</dbReference>
<evidence type="ECO:0000313" key="7">
    <source>
        <dbReference type="EMBL" id="CAI9271680.1"/>
    </source>
</evidence>
<dbReference type="PROSITE" id="PS50966">
    <property type="entry name" value="ZF_SWIM"/>
    <property type="match status" value="1"/>
</dbReference>
<dbReference type="Pfam" id="PF10551">
    <property type="entry name" value="MULE"/>
    <property type="match status" value="1"/>
</dbReference>
<evidence type="ECO:0000259" key="6">
    <source>
        <dbReference type="PROSITE" id="PS50966"/>
    </source>
</evidence>
<dbReference type="InterPro" id="IPR007527">
    <property type="entry name" value="Znf_SWIM"/>
</dbReference>
<accession>A0AA35YAT6</accession>
<dbReference type="Proteomes" id="UP001177003">
    <property type="component" value="Chromosome 2"/>
</dbReference>
<dbReference type="InterPro" id="IPR006564">
    <property type="entry name" value="Znf_PMZ"/>
</dbReference>
<protein>
    <recommendedName>
        <fullName evidence="6">SWIM-type domain-containing protein</fullName>
    </recommendedName>
</protein>
<keyword evidence="2 4" id="KW-0863">Zinc-finger</keyword>
<dbReference type="Pfam" id="PF04434">
    <property type="entry name" value="SWIM"/>
    <property type="match status" value="1"/>
</dbReference>
<dbReference type="InterPro" id="IPR004330">
    <property type="entry name" value="FAR1_DNA_bnd_dom"/>
</dbReference>
<keyword evidence="1" id="KW-0479">Metal-binding</keyword>
<evidence type="ECO:0000256" key="1">
    <source>
        <dbReference type="ARBA" id="ARBA00022723"/>
    </source>
</evidence>
<gene>
    <name evidence="7" type="ORF">LSALG_LOCUS11944</name>
</gene>
<dbReference type="Pfam" id="PF03101">
    <property type="entry name" value="FAR1"/>
    <property type="match status" value="1"/>
</dbReference>
<name>A0AA35YAT6_LACSI</name>